<protein>
    <recommendedName>
        <fullName evidence="1">SnoaL-like domain-containing protein</fullName>
    </recommendedName>
</protein>
<dbReference type="RefSeq" id="WP_184475467.1">
    <property type="nucleotide sequence ID" value="NZ_JACHOV010000007.1"/>
</dbReference>
<evidence type="ECO:0000313" key="3">
    <source>
        <dbReference type="Proteomes" id="UP000575068"/>
    </source>
</evidence>
<dbReference type="EMBL" id="JACHOV010000007">
    <property type="protein sequence ID" value="MBB4641657.1"/>
    <property type="molecule type" value="Genomic_DNA"/>
</dbReference>
<proteinExistence type="predicted"/>
<accession>A0A840HVL4</accession>
<dbReference type="Proteomes" id="UP000575068">
    <property type="component" value="Unassembled WGS sequence"/>
</dbReference>
<comment type="caution">
    <text evidence="2">The sequence shown here is derived from an EMBL/GenBank/DDBJ whole genome shotgun (WGS) entry which is preliminary data.</text>
</comment>
<evidence type="ECO:0000259" key="1">
    <source>
        <dbReference type="Pfam" id="PF13577"/>
    </source>
</evidence>
<evidence type="ECO:0000313" key="2">
    <source>
        <dbReference type="EMBL" id="MBB4641657.1"/>
    </source>
</evidence>
<dbReference type="Pfam" id="PF13577">
    <property type="entry name" value="SnoaL_4"/>
    <property type="match status" value="1"/>
</dbReference>
<dbReference type="InterPro" id="IPR032710">
    <property type="entry name" value="NTF2-like_dom_sf"/>
</dbReference>
<dbReference type="SUPFAM" id="SSF54427">
    <property type="entry name" value="NTF2-like"/>
    <property type="match status" value="1"/>
</dbReference>
<organism evidence="2 3">
    <name type="scientific">Rhizorhapis suberifaciens</name>
    <name type="common">corky root of lettuce</name>
    <dbReference type="NCBI Taxonomy" id="13656"/>
    <lineage>
        <taxon>Bacteria</taxon>
        <taxon>Pseudomonadati</taxon>
        <taxon>Pseudomonadota</taxon>
        <taxon>Alphaproteobacteria</taxon>
        <taxon>Sphingomonadales</taxon>
        <taxon>Sphingomonadaceae</taxon>
        <taxon>Rhizorhapis</taxon>
    </lineage>
</organism>
<dbReference type="CDD" id="cd00531">
    <property type="entry name" value="NTF2_like"/>
    <property type="match status" value="1"/>
</dbReference>
<dbReference type="Gene3D" id="3.10.450.50">
    <property type="match status" value="1"/>
</dbReference>
<gene>
    <name evidence="2" type="ORF">HNQ99_001970</name>
</gene>
<name>A0A840HVL4_9SPHN</name>
<dbReference type="InterPro" id="IPR037401">
    <property type="entry name" value="SnoaL-like"/>
</dbReference>
<keyword evidence="3" id="KW-1185">Reference proteome</keyword>
<feature type="domain" description="SnoaL-like" evidence="1">
    <location>
        <begin position="2"/>
        <end position="125"/>
    </location>
</feature>
<dbReference type="AlphaFoldDB" id="A0A840HVL4"/>
<reference evidence="2 3" key="1">
    <citation type="submission" date="2020-08" db="EMBL/GenBank/DDBJ databases">
        <title>Genomic Encyclopedia of Type Strains, Phase IV (KMG-IV): sequencing the most valuable type-strain genomes for metagenomic binning, comparative biology and taxonomic classification.</title>
        <authorList>
            <person name="Goeker M."/>
        </authorList>
    </citation>
    <scope>NUCLEOTIDE SEQUENCE [LARGE SCALE GENOMIC DNA]</scope>
    <source>
        <strain evidence="2 3">DSM 7465</strain>
    </source>
</reference>
<sequence length="140" mass="16200">MNLEDRLEIQEVVHRYAYFVDNFEIPEWVALFTADGTLDESEFGKGCYAGHDAIHAYGQAISERVLHLVHLMSNQIIWEINGDSARSTSFAIVESMSKAGDRARYQVKYEDEFRREDGRWLIHKRMLRTSFPPEILSTAS</sequence>